<dbReference type="PANTHER" id="PTHR24418">
    <property type="entry name" value="TYROSINE-PROTEIN KINASE"/>
    <property type="match status" value="1"/>
</dbReference>
<keyword evidence="1" id="KW-0547">Nucleotide-binding</keyword>
<sequence>MPTQERNVVKSFSVEKEKSLIARKLPDDDIEYLDPIWLYDTNKGKPYFRSIEEQPWFHGYRAKCELQLLLKQEGDWLVSIPEPTQIHIPVITIRVTKKVIAKFTLTSSDEKFWFLQASKRDKCLRYFLNPVDLIEFFTMRTLPHGYRMKNFIYKPNYIIKSCQIQYNSDDDLIDQGTFSSLYTGIYRLQNNKCKDIAIKISRNSKIDEKIYTEKYNEIVKEVKSLSYLIHTNLVLFYGIIEKDPKIRILEYCGGGSLSKHLKKQKGKISVQEAFLYCYEICRGMEYLHSKNNIHKNLKSKNVFISINGSLKVGDFEFNCLPYRNFTKISAFMAPELFLKAPIYSTKSDIWAMAVVIYEIFSNGEIPFESEKEEEIINKITNKNLWNMPLKVPKTLLDYTVLMLNDIPTKRPTFKCLKHFFMENVSVSKNLFPINKMTLNKLPGVNRNKFYMKHSYKETSEAGKSSSSSDDLFRKDL</sequence>
<dbReference type="InterPro" id="IPR011009">
    <property type="entry name" value="Kinase-like_dom_sf"/>
</dbReference>
<dbReference type="SUPFAM" id="SSF56112">
    <property type="entry name" value="Protein kinase-like (PK-like)"/>
    <property type="match status" value="1"/>
</dbReference>
<reference evidence="6" key="2">
    <citation type="submission" date="2020-12" db="UniProtKB">
        <authorList>
            <consortium name="WormBaseParasite"/>
        </authorList>
    </citation>
    <scope>IDENTIFICATION</scope>
</reference>
<proteinExistence type="predicted"/>
<evidence type="ECO:0000313" key="4">
    <source>
        <dbReference type="EMBL" id="CEF64521.1"/>
    </source>
</evidence>
<evidence type="ECO:0000259" key="3">
    <source>
        <dbReference type="PROSITE" id="PS50011"/>
    </source>
</evidence>
<dbReference type="InterPro" id="IPR001245">
    <property type="entry name" value="Ser-Thr/Tyr_kinase_cat_dom"/>
</dbReference>
<dbReference type="GeneID" id="36376886"/>
<dbReference type="PRINTS" id="PR00109">
    <property type="entry name" value="TYRKINASE"/>
</dbReference>
<evidence type="ECO:0000313" key="6">
    <source>
        <dbReference type="WBParaSite" id="SRAE_1000277500.1"/>
    </source>
</evidence>
<dbReference type="SUPFAM" id="SSF55550">
    <property type="entry name" value="SH2 domain"/>
    <property type="match status" value="1"/>
</dbReference>
<gene>
    <name evidence="4 6 7" type="ORF">SRAE_1000277500</name>
</gene>
<dbReference type="CTD" id="36376886"/>
<accession>A0A090L3X8</accession>
<dbReference type="Gene3D" id="3.30.200.20">
    <property type="entry name" value="Phosphorylase Kinase, domain 1"/>
    <property type="match status" value="1"/>
</dbReference>
<dbReference type="AlphaFoldDB" id="A0A090L3X8"/>
<reference evidence="4 5" key="1">
    <citation type="submission" date="2014-09" db="EMBL/GenBank/DDBJ databases">
        <authorList>
            <person name="Martin A.A."/>
        </authorList>
    </citation>
    <scope>NUCLEOTIDE SEQUENCE</scope>
    <source>
        <strain evidence="5">ED321</strain>
        <strain evidence="4">ED321 Heterogonic</strain>
    </source>
</reference>
<dbReference type="Pfam" id="PF07714">
    <property type="entry name" value="PK_Tyr_Ser-Thr"/>
    <property type="match status" value="1"/>
</dbReference>
<keyword evidence="4" id="KW-0808">Transferase</keyword>
<evidence type="ECO:0000313" key="5">
    <source>
        <dbReference type="Proteomes" id="UP000035682"/>
    </source>
</evidence>
<evidence type="ECO:0000313" key="7">
    <source>
        <dbReference type="WormBase" id="SRAE_1000277500"/>
    </source>
</evidence>
<feature type="domain" description="Protein kinase" evidence="3">
    <location>
        <begin position="167"/>
        <end position="421"/>
    </location>
</feature>
<dbReference type="EMBL" id="LN609528">
    <property type="protein sequence ID" value="CEF64521.1"/>
    <property type="molecule type" value="Genomic_DNA"/>
</dbReference>
<dbReference type="WormBase" id="SRAE_1000277500">
    <property type="protein sequence ID" value="SRP09978"/>
    <property type="gene ID" value="WBGene00259391"/>
</dbReference>
<keyword evidence="2" id="KW-0067">ATP-binding</keyword>
<dbReference type="OrthoDB" id="3256376at2759"/>
<evidence type="ECO:0000256" key="2">
    <source>
        <dbReference type="ARBA" id="ARBA00022840"/>
    </source>
</evidence>
<protein>
    <submittedName>
        <fullName evidence="4 6">Tyrosine-protein kinase Fps85D</fullName>
    </submittedName>
</protein>
<name>A0A090L3X8_STRRB</name>
<dbReference type="PROSITE" id="PS50011">
    <property type="entry name" value="PROTEIN_KINASE_DOM"/>
    <property type="match status" value="1"/>
</dbReference>
<dbReference type="InterPro" id="IPR000719">
    <property type="entry name" value="Prot_kinase_dom"/>
</dbReference>
<keyword evidence="5" id="KW-1185">Reference proteome</keyword>
<dbReference type="InterPro" id="IPR050198">
    <property type="entry name" value="Non-receptor_tyrosine_kinases"/>
</dbReference>
<dbReference type="GO" id="GO:0005524">
    <property type="term" value="F:ATP binding"/>
    <property type="evidence" value="ECO:0007669"/>
    <property type="project" value="UniProtKB-KW"/>
</dbReference>
<dbReference type="GO" id="GO:0004672">
    <property type="term" value="F:protein kinase activity"/>
    <property type="evidence" value="ECO:0007669"/>
    <property type="project" value="InterPro"/>
</dbReference>
<dbReference type="STRING" id="34506.A0A090L3X8"/>
<dbReference type="RefSeq" id="XP_024503722.1">
    <property type="nucleotide sequence ID" value="XM_024649890.1"/>
</dbReference>
<keyword evidence="4" id="KW-0418">Kinase</keyword>
<dbReference type="Gene3D" id="1.10.510.10">
    <property type="entry name" value="Transferase(Phosphotransferase) domain 1"/>
    <property type="match status" value="1"/>
</dbReference>
<dbReference type="Gene3D" id="3.30.505.10">
    <property type="entry name" value="SH2 domain"/>
    <property type="match status" value="1"/>
</dbReference>
<organism evidence="4">
    <name type="scientific">Strongyloides ratti</name>
    <name type="common">Parasitic roundworm</name>
    <dbReference type="NCBI Taxonomy" id="34506"/>
    <lineage>
        <taxon>Eukaryota</taxon>
        <taxon>Metazoa</taxon>
        <taxon>Ecdysozoa</taxon>
        <taxon>Nematoda</taxon>
        <taxon>Chromadorea</taxon>
        <taxon>Rhabditida</taxon>
        <taxon>Tylenchina</taxon>
        <taxon>Panagrolaimomorpha</taxon>
        <taxon>Strongyloidoidea</taxon>
        <taxon>Strongyloididae</taxon>
        <taxon>Strongyloides</taxon>
    </lineage>
</organism>
<dbReference type="InterPro" id="IPR036860">
    <property type="entry name" value="SH2_dom_sf"/>
</dbReference>
<dbReference type="Proteomes" id="UP000035682">
    <property type="component" value="Unplaced"/>
</dbReference>
<evidence type="ECO:0000256" key="1">
    <source>
        <dbReference type="ARBA" id="ARBA00022741"/>
    </source>
</evidence>
<dbReference type="WBParaSite" id="SRAE_1000277500.1">
    <property type="protein sequence ID" value="SRAE_1000277500.1"/>
    <property type="gene ID" value="WBGene00259391"/>
</dbReference>